<dbReference type="AlphaFoldDB" id="A0AAV4TBW3"/>
<sequence length="71" mass="7521">MSCWILGSSNFLPMSRLASKMVFTGIQGNLGFCCISNESLGVCKGNVAGSCSVTFIVGDDLDIPMLEHTDT</sequence>
<dbReference type="Proteomes" id="UP001054945">
    <property type="component" value="Unassembled WGS sequence"/>
</dbReference>
<organism evidence="1 2">
    <name type="scientific">Caerostris extrusa</name>
    <name type="common">Bark spider</name>
    <name type="synonym">Caerostris bankana</name>
    <dbReference type="NCBI Taxonomy" id="172846"/>
    <lineage>
        <taxon>Eukaryota</taxon>
        <taxon>Metazoa</taxon>
        <taxon>Ecdysozoa</taxon>
        <taxon>Arthropoda</taxon>
        <taxon>Chelicerata</taxon>
        <taxon>Arachnida</taxon>
        <taxon>Araneae</taxon>
        <taxon>Araneomorphae</taxon>
        <taxon>Entelegynae</taxon>
        <taxon>Araneoidea</taxon>
        <taxon>Araneidae</taxon>
        <taxon>Caerostris</taxon>
    </lineage>
</organism>
<evidence type="ECO:0000313" key="2">
    <source>
        <dbReference type="Proteomes" id="UP001054945"/>
    </source>
</evidence>
<keyword evidence="2" id="KW-1185">Reference proteome</keyword>
<name>A0AAV4TBW3_CAEEX</name>
<proteinExistence type="predicted"/>
<accession>A0AAV4TBW3</accession>
<protein>
    <submittedName>
        <fullName evidence="1">Uncharacterized protein</fullName>
    </submittedName>
</protein>
<dbReference type="EMBL" id="BPLR01010845">
    <property type="protein sequence ID" value="GIY42392.1"/>
    <property type="molecule type" value="Genomic_DNA"/>
</dbReference>
<gene>
    <name evidence="1" type="ORF">CEXT_460101</name>
</gene>
<comment type="caution">
    <text evidence="1">The sequence shown here is derived from an EMBL/GenBank/DDBJ whole genome shotgun (WGS) entry which is preliminary data.</text>
</comment>
<reference evidence="1 2" key="1">
    <citation type="submission" date="2021-06" db="EMBL/GenBank/DDBJ databases">
        <title>Caerostris extrusa draft genome.</title>
        <authorList>
            <person name="Kono N."/>
            <person name="Arakawa K."/>
        </authorList>
    </citation>
    <scope>NUCLEOTIDE SEQUENCE [LARGE SCALE GENOMIC DNA]</scope>
</reference>
<evidence type="ECO:0000313" key="1">
    <source>
        <dbReference type="EMBL" id="GIY42392.1"/>
    </source>
</evidence>